<sequence length="135" mass="15319">MTLLHDLLDGLHCFSNTDDNSEKPPNYSNWGFTIYRTEYDGPSQQNWETLLATIRTQVVEEVERNREDGETQEAVNQIINLFRLIPCSDSSLLSGKSIDDLRQLFLNPASNSLAAQGTANQSFNARKCRPRLPMN</sequence>
<dbReference type="OrthoDB" id="6499973at2759"/>
<keyword evidence="2" id="KW-1185">Reference proteome</keyword>
<name>A0A135UM78_9PEZI</name>
<evidence type="ECO:0000313" key="1">
    <source>
        <dbReference type="EMBL" id="KXH61514.1"/>
    </source>
</evidence>
<organism evidence="1 2">
    <name type="scientific">Colletotrichum salicis</name>
    <dbReference type="NCBI Taxonomy" id="1209931"/>
    <lineage>
        <taxon>Eukaryota</taxon>
        <taxon>Fungi</taxon>
        <taxon>Dikarya</taxon>
        <taxon>Ascomycota</taxon>
        <taxon>Pezizomycotina</taxon>
        <taxon>Sordariomycetes</taxon>
        <taxon>Hypocreomycetidae</taxon>
        <taxon>Glomerellales</taxon>
        <taxon>Glomerellaceae</taxon>
        <taxon>Colletotrichum</taxon>
        <taxon>Colletotrichum acutatum species complex</taxon>
    </lineage>
</organism>
<dbReference type="AlphaFoldDB" id="A0A135UM78"/>
<evidence type="ECO:0000313" key="2">
    <source>
        <dbReference type="Proteomes" id="UP000070121"/>
    </source>
</evidence>
<protein>
    <submittedName>
        <fullName evidence="1">Uncharacterized protein</fullName>
    </submittedName>
</protein>
<reference evidence="1 2" key="1">
    <citation type="submission" date="2014-02" db="EMBL/GenBank/DDBJ databases">
        <title>The genome sequence of Colletotrichum salicis CBS 607.94.</title>
        <authorList>
            <person name="Baroncelli R."/>
            <person name="Thon M.R."/>
        </authorList>
    </citation>
    <scope>NUCLEOTIDE SEQUENCE [LARGE SCALE GENOMIC DNA]</scope>
    <source>
        <strain evidence="1 2">CBS 607.94</strain>
    </source>
</reference>
<comment type="caution">
    <text evidence="1">The sequence shown here is derived from an EMBL/GenBank/DDBJ whole genome shotgun (WGS) entry which is preliminary data.</text>
</comment>
<dbReference type="EMBL" id="JFFI01001271">
    <property type="protein sequence ID" value="KXH61514.1"/>
    <property type="molecule type" value="Genomic_DNA"/>
</dbReference>
<accession>A0A135UM78</accession>
<dbReference type="Proteomes" id="UP000070121">
    <property type="component" value="Unassembled WGS sequence"/>
</dbReference>
<proteinExistence type="predicted"/>
<dbReference type="STRING" id="1209931.A0A135UM78"/>
<gene>
    <name evidence="1" type="ORF">CSAL01_11139</name>
</gene>